<dbReference type="InterPro" id="IPR025682">
    <property type="entry name" value="CpXC_dom"/>
</dbReference>
<keyword evidence="3" id="KW-1185">Reference proteome</keyword>
<dbReference type="AlphaFoldDB" id="A0A7X2TFF8"/>
<evidence type="ECO:0000313" key="2">
    <source>
        <dbReference type="EMBL" id="MSS58592.1"/>
    </source>
</evidence>
<dbReference type="Proteomes" id="UP000461880">
    <property type="component" value="Unassembled WGS sequence"/>
</dbReference>
<comment type="caution">
    <text evidence="2">The sequence shown here is derived from an EMBL/GenBank/DDBJ whole genome shotgun (WGS) entry which is preliminary data.</text>
</comment>
<protein>
    <recommendedName>
        <fullName evidence="1">CpXC domain-containing protein</fullName>
    </recommendedName>
</protein>
<dbReference type="EMBL" id="VUMN01000013">
    <property type="protein sequence ID" value="MSS58592.1"/>
    <property type="molecule type" value="Genomic_DNA"/>
</dbReference>
<reference evidence="2 3" key="1">
    <citation type="submission" date="2019-08" db="EMBL/GenBank/DDBJ databases">
        <title>In-depth cultivation of the pig gut microbiome towards novel bacterial diversity and tailored functional studies.</title>
        <authorList>
            <person name="Wylensek D."/>
            <person name="Hitch T.C.A."/>
            <person name="Clavel T."/>
        </authorList>
    </citation>
    <scope>NUCLEOTIDE SEQUENCE [LARGE SCALE GENOMIC DNA]</scope>
    <source>
        <strain evidence="2 3">Oil+RF-744-GAM-WT-6</strain>
    </source>
</reference>
<evidence type="ECO:0000259" key="1">
    <source>
        <dbReference type="Pfam" id="PF14353"/>
    </source>
</evidence>
<proteinExistence type="predicted"/>
<accession>A0A7X2TFF8</accession>
<organism evidence="2 3">
    <name type="scientific">Stecheria intestinalis</name>
    <dbReference type="NCBI Taxonomy" id="2606630"/>
    <lineage>
        <taxon>Bacteria</taxon>
        <taxon>Bacillati</taxon>
        <taxon>Bacillota</taxon>
        <taxon>Erysipelotrichia</taxon>
        <taxon>Erysipelotrichales</taxon>
        <taxon>Erysipelotrichaceae</taxon>
        <taxon>Stecheria</taxon>
    </lineage>
</organism>
<evidence type="ECO:0000313" key="3">
    <source>
        <dbReference type="Proteomes" id="UP000461880"/>
    </source>
</evidence>
<dbReference type="RefSeq" id="WP_154504410.1">
    <property type="nucleotide sequence ID" value="NZ_JAQXPC010000104.1"/>
</dbReference>
<feature type="domain" description="CpXC" evidence="1">
    <location>
        <begin position="10"/>
        <end position="126"/>
    </location>
</feature>
<sequence>MSVSRNVKYTCPYCGKEFEIEVWDSIDADEDPDLRDRCVSGDLFRVSCPHCKKEFMVQFPLVYIDRGHKFVLWLSQNEPGSDLKSLTDPLVSRGYTLRRCPTLQEFSEKIQILEDGADDRMVELAKYDSFIEFVDNGKGKAEDVAAVEYQSLDNGVMKINVRTGAEGDKGMAFIIPVSFMQDEMNQNPERYEVENRNFPAVNTAWITSLFQKPDGNA</sequence>
<gene>
    <name evidence="2" type="ORF">FYJ51_06700</name>
</gene>
<dbReference type="Pfam" id="PF14353">
    <property type="entry name" value="CpXC"/>
    <property type="match status" value="1"/>
</dbReference>
<name>A0A7X2TFF8_9FIRM</name>